<feature type="signal peptide" evidence="1">
    <location>
        <begin position="1"/>
        <end position="18"/>
    </location>
</feature>
<protein>
    <recommendedName>
        <fullName evidence="6">Lipoprotein</fullName>
    </recommendedName>
</protein>
<feature type="chain" id="PRO_5042287394" description="Lipoprotein" evidence="1">
    <location>
        <begin position="19"/>
        <end position="120"/>
    </location>
</feature>
<name>A0AAE9KGD2_9NEIS</name>
<reference evidence="2 4" key="1">
    <citation type="submission" date="2019-03" db="EMBL/GenBank/DDBJ databases">
        <title>Genomic Encyclopedia of Type Strains, Phase IV (KMG-IV): sequencing the most valuable type-strain genomes for metagenomic binning, comparative biology and taxonomic classification.</title>
        <authorList>
            <person name="Goeker M."/>
        </authorList>
    </citation>
    <scope>NUCLEOTIDE SEQUENCE [LARGE SCALE GENOMIC DNA]</scope>
    <source>
        <strain evidence="2 4">DSM 17474</strain>
    </source>
</reference>
<dbReference type="EMBL" id="CP091507">
    <property type="protein sequence ID" value="UOO78750.1"/>
    <property type="molecule type" value="Genomic_DNA"/>
</dbReference>
<evidence type="ECO:0000256" key="1">
    <source>
        <dbReference type="SAM" id="SignalP"/>
    </source>
</evidence>
<keyword evidence="1" id="KW-0732">Signal</keyword>
<dbReference type="AlphaFoldDB" id="A0AAE9KGD2"/>
<evidence type="ECO:0000313" key="2">
    <source>
        <dbReference type="EMBL" id="TCP01930.1"/>
    </source>
</evidence>
<reference evidence="3" key="2">
    <citation type="submission" date="2021-12" db="EMBL/GenBank/DDBJ databases">
        <authorList>
            <person name="Veyrier F.J."/>
        </authorList>
    </citation>
    <scope>NUCLEOTIDE SEQUENCE</scope>
    <source>
        <strain evidence="3">1258/02</strain>
    </source>
</reference>
<dbReference type="RefSeq" id="WP_132954510.1">
    <property type="nucleotide sequence ID" value="NZ_CALJUB010000145.1"/>
</dbReference>
<evidence type="ECO:0008006" key="6">
    <source>
        <dbReference type="Google" id="ProtNLM"/>
    </source>
</evidence>
<accession>A0AAE9KGD2</accession>
<proteinExistence type="predicted"/>
<dbReference type="KEGG" id="usu:LVJ78_08535"/>
<evidence type="ECO:0000313" key="3">
    <source>
        <dbReference type="EMBL" id="UOO78750.1"/>
    </source>
</evidence>
<keyword evidence="4" id="KW-1185">Reference proteome</keyword>
<sequence>MKKVWMAGLAVLALGACSADGGSLNSGLDMGNSLVKAAVDNQCRTELNKRNEWRLAMLTQSAEQQQVWEDKICGCASEEAPNQMTANELMQVVNPATRTQAVASVTAKTVTACVKRLYSK</sequence>
<reference evidence="3" key="3">
    <citation type="journal article" date="2022" name="Res Sq">
        <title>Evolution of multicellular longitudinally dividing oral cavity symbionts (Neisseriaceae).</title>
        <authorList>
            <person name="Nyongesa S."/>
            <person name="Weber P."/>
            <person name="Bernet E."/>
            <person name="Pullido F."/>
            <person name="Nieckarz M."/>
            <person name="Delaby M."/>
            <person name="Nieves C."/>
            <person name="Viehboeck T."/>
            <person name="Krause N."/>
            <person name="Rivera-Millot A."/>
            <person name="Nakamura A."/>
            <person name="Vischer N."/>
            <person name="VanNieuwenhze M."/>
            <person name="Brun Y."/>
            <person name="Cava F."/>
            <person name="Bulgheresi S."/>
            <person name="Veyrier F."/>
        </authorList>
    </citation>
    <scope>NUCLEOTIDE SEQUENCE</scope>
    <source>
        <strain evidence="3">1258/02</strain>
    </source>
</reference>
<dbReference type="Proteomes" id="UP000294721">
    <property type="component" value="Unassembled WGS sequence"/>
</dbReference>
<evidence type="ECO:0000313" key="4">
    <source>
        <dbReference type="Proteomes" id="UP000294721"/>
    </source>
</evidence>
<evidence type="ECO:0000313" key="5">
    <source>
        <dbReference type="Proteomes" id="UP000829756"/>
    </source>
</evidence>
<dbReference type="Proteomes" id="UP000829756">
    <property type="component" value="Chromosome"/>
</dbReference>
<dbReference type="PROSITE" id="PS51257">
    <property type="entry name" value="PROKAR_LIPOPROTEIN"/>
    <property type="match status" value="1"/>
</dbReference>
<dbReference type="EMBL" id="SLXE01000028">
    <property type="protein sequence ID" value="TCP01930.1"/>
    <property type="molecule type" value="Genomic_DNA"/>
</dbReference>
<gene>
    <name evidence="2" type="ORF">EV680_12820</name>
    <name evidence="3" type="ORF">LVJ78_08535</name>
</gene>
<organism evidence="3 5">
    <name type="scientific">Uruburuella suis</name>
    <dbReference type="NCBI Taxonomy" id="252130"/>
    <lineage>
        <taxon>Bacteria</taxon>
        <taxon>Pseudomonadati</taxon>
        <taxon>Pseudomonadota</taxon>
        <taxon>Betaproteobacteria</taxon>
        <taxon>Neisseriales</taxon>
        <taxon>Neisseriaceae</taxon>
        <taxon>Uruburuella</taxon>
    </lineage>
</organism>